<feature type="compositionally biased region" description="Pro residues" evidence="1">
    <location>
        <begin position="7"/>
        <end position="16"/>
    </location>
</feature>
<proteinExistence type="predicted"/>
<feature type="region of interest" description="Disordered" evidence="1">
    <location>
        <begin position="1"/>
        <end position="23"/>
    </location>
</feature>
<dbReference type="HOGENOM" id="CLU_3184764_0_0_11"/>
<reference evidence="2 3" key="1">
    <citation type="submission" date="2014-05" db="EMBL/GenBank/DDBJ databases">
        <title>Draft Genome Sequence of Kitasatospora cheerisanensis KCTC 2395.</title>
        <authorList>
            <person name="Nam D.H."/>
        </authorList>
    </citation>
    <scope>NUCLEOTIDE SEQUENCE [LARGE SCALE GENOMIC DNA]</scope>
    <source>
        <strain evidence="2 3">KCTC 2395</strain>
    </source>
</reference>
<accession>A0A066YMS4</accession>
<evidence type="ECO:0000313" key="2">
    <source>
        <dbReference type="EMBL" id="KDN81184.1"/>
    </source>
</evidence>
<keyword evidence="3" id="KW-1185">Reference proteome</keyword>
<dbReference type="Proteomes" id="UP000027178">
    <property type="component" value="Unassembled WGS sequence"/>
</dbReference>
<dbReference type="EMBL" id="JNBY01000150">
    <property type="protein sequence ID" value="KDN81184.1"/>
    <property type="molecule type" value="Genomic_DNA"/>
</dbReference>
<organism evidence="2 3">
    <name type="scientific">Kitasatospora cheerisanensis KCTC 2395</name>
    <dbReference type="NCBI Taxonomy" id="1348663"/>
    <lineage>
        <taxon>Bacteria</taxon>
        <taxon>Bacillati</taxon>
        <taxon>Actinomycetota</taxon>
        <taxon>Actinomycetes</taxon>
        <taxon>Kitasatosporales</taxon>
        <taxon>Streptomycetaceae</taxon>
        <taxon>Kitasatospora</taxon>
    </lineage>
</organism>
<comment type="caution">
    <text evidence="2">The sequence shown here is derived from an EMBL/GenBank/DDBJ whole genome shotgun (WGS) entry which is preliminary data.</text>
</comment>
<gene>
    <name evidence="2" type="ORF">KCH_70630</name>
</gene>
<evidence type="ECO:0000256" key="1">
    <source>
        <dbReference type="SAM" id="MobiDB-lite"/>
    </source>
</evidence>
<sequence>MSNHENPSPPGPPSRTPPTRAQPTFVVAFHTNCVKFPVSGENPGFA</sequence>
<evidence type="ECO:0000313" key="3">
    <source>
        <dbReference type="Proteomes" id="UP000027178"/>
    </source>
</evidence>
<protein>
    <submittedName>
        <fullName evidence="2">Uncharacterized protein</fullName>
    </submittedName>
</protein>
<name>A0A066YMS4_9ACTN</name>
<dbReference type="AlphaFoldDB" id="A0A066YMS4"/>